<dbReference type="AlphaFoldDB" id="A0AAI8VX52"/>
<evidence type="ECO:0000256" key="7">
    <source>
        <dbReference type="SAM" id="Phobius"/>
    </source>
</evidence>
<dbReference type="PROSITE" id="PS50850">
    <property type="entry name" value="MFS"/>
    <property type="match status" value="1"/>
</dbReference>
<feature type="compositionally biased region" description="Polar residues" evidence="6">
    <location>
        <begin position="466"/>
        <end position="482"/>
    </location>
</feature>
<evidence type="ECO:0000259" key="8">
    <source>
        <dbReference type="PROSITE" id="PS50850"/>
    </source>
</evidence>
<feature type="transmembrane region" description="Helical" evidence="7">
    <location>
        <begin position="406"/>
        <end position="427"/>
    </location>
</feature>
<evidence type="ECO:0000256" key="1">
    <source>
        <dbReference type="ARBA" id="ARBA00004141"/>
    </source>
</evidence>
<feature type="transmembrane region" description="Helical" evidence="7">
    <location>
        <begin position="374"/>
        <end position="394"/>
    </location>
</feature>
<feature type="transmembrane region" description="Helical" evidence="7">
    <location>
        <begin position="347"/>
        <end position="368"/>
    </location>
</feature>
<feature type="transmembrane region" description="Helical" evidence="7">
    <location>
        <begin position="439"/>
        <end position="458"/>
    </location>
</feature>
<dbReference type="PANTHER" id="PTHR43791:SF36">
    <property type="entry name" value="TRANSPORTER, PUTATIVE (AFU_ORTHOLOGUE AFUA_6G08340)-RELATED"/>
    <property type="match status" value="1"/>
</dbReference>
<feature type="transmembrane region" description="Helical" evidence="7">
    <location>
        <begin position="180"/>
        <end position="201"/>
    </location>
</feature>
<dbReference type="SUPFAM" id="SSF103473">
    <property type="entry name" value="MFS general substrate transporter"/>
    <property type="match status" value="1"/>
</dbReference>
<keyword evidence="10" id="KW-1185">Reference proteome</keyword>
<dbReference type="EMBL" id="CAUWAG010000018">
    <property type="protein sequence ID" value="CAJ2512058.1"/>
    <property type="molecule type" value="Genomic_DNA"/>
</dbReference>
<evidence type="ECO:0000256" key="6">
    <source>
        <dbReference type="SAM" id="MobiDB-lite"/>
    </source>
</evidence>
<feature type="domain" description="Major facilitator superfamily (MFS) profile" evidence="8">
    <location>
        <begin position="54"/>
        <end position="496"/>
    </location>
</feature>
<dbReference type="GO" id="GO:0022857">
    <property type="term" value="F:transmembrane transporter activity"/>
    <property type="evidence" value="ECO:0007669"/>
    <property type="project" value="InterPro"/>
</dbReference>
<feature type="transmembrane region" description="Helical" evidence="7">
    <location>
        <begin position="50"/>
        <end position="67"/>
    </location>
</feature>
<evidence type="ECO:0000256" key="5">
    <source>
        <dbReference type="ARBA" id="ARBA00023136"/>
    </source>
</evidence>
<feature type="transmembrane region" description="Helical" evidence="7">
    <location>
        <begin position="145"/>
        <end position="168"/>
    </location>
</feature>
<dbReference type="GO" id="GO:0016020">
    <property type="term" value="C:membrane"/>
    <property type="evidence" value="ECO:0007669"/>
    <property type="project" value="UniProtKB-SubCell"/>
</dbReference>
<protein>
    <submittedName>
        <fullName evidence="9">Uu.00g076830.m01.CDS01</fullName>
    </submittedName>
</protein>
<evidence type="ECO:0000313" key="10">
    <source>
        <dbReference type="Proteomes" id="UP001295740"/>
    </source>
</evidence>
<keyword evidence="5 7" id="KW-0472">Membrane</keyword>
<comment type="subcellular location">
    <subcellularLocation>
        <location evidence="1">Membrane</location>
        <topology evidence="1">Multi-pass membrane protein</topology>
    </subcellularLocation>
</comment>
<accession>A0AAI8VX52</accession>
<dbReference type="InterPro" id="IPR011701">
    <property type="entry name" value="MFS"/>
</dbReference>
<dbReference type="Pfam" id="PF07690">
    <property type="entry name" value="MFS_1"/>
    <property type="match status" value="1"/>
</dbReference>
<keyword evidence="4 7" id="KW-1133">Transmembrane helix</keyword>
<keyword evidence="3 7" id="KW-0812">Transmembrane</keyword>
<dbReference type="InterPro" id="IPR020846">
    <property type="entry name" value="MFS_dom"/>
</dbReference>
<organism evidence="9 10">
    <name type="scientific">Anthostomella pinea</name>
    <dbReference type="NCBI Taxonomy" id="933095"/>
    <lineage>
        <taxon>Eukaryota</taxon>
        <taxon>Fungi</taxon>
        <taxon>Dikarya</taxon>
        <taxon>Ascomycota</taxon>
        <taxon>Pezizomycotina</taxon>
        <taxon>Sordariomycetes</taxon>
        <taxon>Xylariomycetidae</taxon>
        <taxon>Xylariales</taxon>
        <taxon>Xylariaceae</taxon>
        <taxon>Anthostomella</taxon>
    </lineage>
</organism>
<gene>
    <name evidence="9" type="ORF">KHLLAP_LOCUS12526</name>
</gene>
<dbReference type="Gene3D" id="1.20.1250.20">
    <property type="entry name" value="MFS general substrate transporter like domains"/>
    <property type="match status" value="2"/>
</dbReference>
<evidence type="ECO:0000256" key="3">
    <source>
        <dbReference type="ARBA" id="ARBA00022692"/>
    </source>
</evidence>
<feature type="transmembrane region" description="Helical" evidence="7">
    <location>
        <begin position="120"/>
        <end position="139"/>
    </location>
</feature>
<proteinExistence type="predicted"/>
<feature type="transmembrane region" description="Helical" evidence="7">
    <location>
        <begin position="94"/>
        <end position="113"/>
    </location>
</feature>
<dbReference type="Proteomes" id="UP001295740">
    <property type="component" value="Unassembled WGS sequence"/>
</dbReference>
<feature type="region of interest" description="Disordered" evidence="6">
    <location>
        <begin position="466"/>
        <end position="496"/>
    </location>
</feature>
<feature type="transmembrane region" description="Helical" evidence="7">
    <location>
        <begin position="320"/>
        <end position="340"/>
    </location>
</feature>
<reference evidence="9" key="1">
    <citation type="submission" date="2023-10" db="EMBL/GenBank/DDBJ databases">
        <authorList>
            <person name="Hackl T."/>
        </authorList>
    </citation>
    <scope>NUCLEOTIDE SEQUENCE</scope>
</reference>
<feature type="transmembrane region" description="Helical" evidence="7">
    <location>
        <begin position="213"/>
        <end position="235"/>
    </location>
</feature>
<sequence length="496" mass="54692">MSSSYPSQVDATELKEPSVLQASASHEENHSSTCSHSVDKAFEWRIKWKLDLFILPVISSVYFFASMGRSDLANAKIAGLTEELHLTPQDYSNAATIFLVAYVIFQLPGTLLIKKIRAPIQFSGAMIVWGFLTAITVVIKNHGQLLALRFLIGAAEAFVQGGVFYLSFWYEYRELATRGAIFYSMSTVAGAFNGLIAYAIAVDLDGVNGWRAWRWIFLVEGVLPCGFAFVVLALLPASPSKLRWGWKPEEKEYVVQKALRSHNTTEARLDVKKVPAVLLDVHFWLFTLIACGGHFCLGSLSNFLPDIIEGFGYDTVNSQLFTVIVYISAFIGVIFWCRLADITNARGLVLAGSTVGAVVSYAILIGATARNTRFGATCLLAFSIFPNPVLQLSWSAMNFVGYTRRGSALAFFNIISQVFGICGTQAYSDPPYYRKGNAAALGLSVMIIVASLALRWWLSYLNRQKGSQLSSSPTHEMSQQSIEDMGDKHPGFLYST</sequence>
<dbReference type="PANTHER" id="PTHR43791">
    <property type="entry name" value="PERMEASE-RELATED"/>
    <property type="match status" value="1"/>
</dbReference>
<comment type="caution">
    <text evidence="9">The sequence shown here is derived from an EMBL/GenBank/DDBJ whole genome shotgun (WGS) entry which is preliminary data.</text>
</comment>
<keyword evidence="2" id="KW-0813">Transport</keyword>
<dbReference type="InterPro" id="IPR036259">
    <property type="entry name" value="MFS_trans_sf"/>
</dbReference>
<evidence type="ECO:0000256" key="2">
    <source>
        <dbReference type="ARBA" id="ARBA00022448"/>
    </source>
</evidence>
<evidence type="ECO:0000256" key="4">
    <source>
        <dbReference type="ARBA" id="ARBA00022989"/>
    </source>
</evidence>
<feature type="transmembrane region" description="Helical" evidence="7">
    <location>
        <begin position="277"/>
        <end position="300"/>
    </location>
</feature>
<name>A0AAI8VX52_9PEZI</name>
<evidence type="ECO:0000313" key="9">
    <source>
        <dbReference type="EMBL" id="CAJ2512058.1"/>
    </source>
</evidence>